<gene>
    <name evidence="2" type="ORF">GCM10023321_84120</name>
</gene>
<dbReference type="InterPro" id="IPR000073">
    <property type="entry name" value="AB_hydrolase_1"/>
</dbReference>
<reference evidence="3" key="1">
    <citation type="journal article" date="2019" name="Int. J. Syst. Evol. Microbiol.">
        <title>The Global Catalogue of Microorganisms (GCM) 10K type strain sequencing project: providing services to taxonomists for standard genome sequencing and annotation.</title>
        <authorList>
            <consortium name="The Broad Institute Genomics Platform"/>
            <consortium name="The Broad Institute Genome Sequencing Center for Infectious Disease"/>
            <person name="Wu L."/>
            <person name="Ma J."/>
        </authorList>
    </citation>
    <scope>NUCLEOTIDE SEQUENCE [LARGE SCALE GENOMIC DNA]</scope>
    <source>
        <strain evidence="3">JCM 18303</strain>
    </source>
</reference>
<evidence type="ECO:0000313" key="3">
    <source>
        <dbReference type="Proteomes" id="UP001428817"/>
    </source>
</evidence>
<dbReference type="PRINTS" id="PR00111">
    <property type="entry name" value="ABHYDROLASE"/>
</dbReference>
<dbReference type="InterPro" id="IPR029058">
    <property type="entry name" value="AB_hydrolase_fold"/>
</dbReference>
<dbReference type="RefSeq" id="WP_185065722.1">
    <property type="nucleotide sequence ID" value="NZ_BAABJP010000068.1"/>
</dbReference>
<dbReference type="Gene3D" id="3.40.50.1820">
    <property type="entry name" value="alpha/beta hydrolase"/>
    <property type="match status" value="1"/>
</dbReference>
<sequence length="272" mass="29191">MAPRFGYADTPVGQLHYVEQGEGPVVLLLHQTPRSVDEFRELLPLLATRNRVVAMDMPGFGQSVKLPAPQRIEDYAAGALALLDALRVPRATVLGHHTGGAVAIELAARSPARVAALVLSSTPWTGPEYRAKHAGGPAVDVAEQSRDGAHLGQLWAGRAPYYPEPAAPLLDRFIRDALAPGVDPAEGHRACGRYRMERRIGLVRAPVLLLTGDGDPFALPALAELANRLDPVTEPRQVIIPGGCVPLMEQKPTEVAEAVVRFLSELSARMPV</sequence>
<dbReference type="Pfam" id="PF00561">
    <property type="entry name" value="Abhydrolase_1"/>
    <property type="match status" value="1"/>
</dbReference>
<dbReference type="Proteomes" id="UP001428817">
    <property type="component" value="Unassembled WGS sequence"/>
</dbReference>
<feature type="domain" description="AB hydrolase-1" evidence="1">
    <location>
        <begin position="24"/>
        <end position="126"/>
    </location>
</feature>
<proteinExistence type="predicted"/>
<dbReference type="SUPFAM" id="SSF53474">
    <property type="entry name" value="alpha/beta-Hydrolases"/>
    <property type="match status" value="1"/>
</dbReference>
<dbReference type="PANTHER" id="PTHR43798:SF33">
    <property type="entry name" value="HYDROLASE, PUTATIVE (AFU_ORTHOLOGUE AFUA_2G14860)-RELATED"/>
    <property type="match status" value="1"/>
</dbReference>
<name>A0ABP9RFW0_9PSEU</name>
<accession>A0ABP9RFW0</accession>
<evidence type="ECO:0000313" key="2">
    <source>
        <dbReference type="EMBL" id="GAA5176233.1"/>
    </source>
</evidence>
<keyword evidence="3" id="KW-1185">Reference proteome</keyword>
<evidence type="ECO:0000259" key="1">
    <source>
        <dbReference type="Pfam" id="PF00561"/>
    </source>
</evidence>
<organism evidence="2 3">
    <name type="scientific">Pseudonocardia eucalypti</name>
    <dbReference type="NCBI Taxonomy" id="648755"/>
    <lineage>
        <taxon>Bacteria</taxon>
        <taxon>Bacillati</taxon>
        <taxon>Actinomycetota</taxon>
        <taxon>Actinomycetes</taxon>
        <taxon>Pseudonocardiales</taxon>
        <taxon>Pseudonocardiaceae</taxon>
        <taxon>Pseudonocardia</taxon>
    </lineage>
</organism>
<dbReference type="PANTHER" id="PTHR43798">
    <property type="entry name" value="MONOACYLGLYCEROL LIPASE"/>
    <property type="match status" value="1"/>
</dbReference>
<protein>
    <submittedName>
        <fullName evidence="2">Haloalkane dehalogenase</fullName>
    </submittedName>
</protein>
<dbReference type="EMBL" id="BAABJP010000068">
    <property type="protein sequence ID" value="GAA5176233.1"/>
    <property type="molecule type" value="Genomic_DNA"/>
</dbReference>
<dbReference type="InterPro" id="IPR050266">
    <property type="entry name" value="AB_hydrolase_sf"/>
</dbReference>
<comment type="caution">
    <text evidence="2">The sequence shown here is derived from an EMBL/GenBank/DDBJ whole genome shotgun (WGS) entry which is preliminary data.</text>
</comment>